<feature type="domain" description="Zinc finger RING-type eukaryotic" evidence="4">
    <location>
        <begin position="15"/>
        <end position="36"/>
    </location>
</feature>
<organism evidence="5 6">
    <name type="scientific">Poecilia latipinna</name>
    <name type="common">sailfin molly</name>
    <dbReference type="NCBI Taxonomy" id="48699"/>
    <lineage>
        <taxon>Eukaryota</taxon>
        <taxon>Metazoa</taxon>
        <taxon>Chordata</taxon>
        <taxon>Craniata</taxon>
        <taxon>Vertebrata</taxon>
        <taxon>Euteleostomi</taxon>
        <taxon>Actinopterygii</taxon>
        <taxon>Neopterygii</taxon>
        <taxon>Teleostei</taxon>
        <taxon>Neoteleostei</taxon>
        <taxon>Acanthomorphata</taxon>
        <taxon>Ovalentaria</taxon>
        <taxon>Atherinomorphae</taxon>
        <taxon>Cyprinodontiformes</taxon>
        <taxon>Poeciliidae</taxon>
        <taxon>Poeciliinae</taxon>
        <taxon>Poecilia</taxon>
    </lineage>
</organism>
<evidence type="ECO:0000256" key="2">
    <source>
        <dbReference type="ARBA" id="ARBA00022771"/>
    </source>
</evidence>
<dbReference type="PANTHER" id="PTHR25465">
    <property type="entry name" value="B-BOX DOMAIN CONTAINING"/>
    <property type="match status" value="1"/>
</dbReference>
<dbReference type="Ensembl" id="ENSPLAT00000002911.1">
    <property type="protein sequence ID" value="ENSPLAP00000008413.1"/>
    <property type="gene ID" value="ENSPLAG00000010977.1"/>
</dbReference>
<keyword evidence="1" id="KW-0479">Metal-binding</keyword>
<accession>A0A3B3U680</accession>
<evidence type="ECO:0000313" key="5">
    <source>
        <dbReference type="Ensembl" id="ENSPLAP00000008413.1"/>
    </source>
</evidence>
<keyword evidence="2" id="KW-0863">Zinc-finger</keyword>
<evidence type="ECO:0000313" key="6">
    <source>
        <dbReference type="Proteomes" id="UP000261500"/>
    </source>
</evidence>
<sequence length="40" mass="4362">MAEAPELFSEQELTCSICLDLFTDPVSTPCGHNFCQVTPS</sequence>
<reference evidence="5" key="1">
    <citation type="submission" date="2025-08" db="UniProtKB">
        <authorList>
            <consortium name="Ensembl"/>
        </authorList>
    </citation>
    <scope>IDENTIFICATION</scope>
</reference>
<dbReference type="AlphaFoldDB" id="A0A3B3U680"/>
<evidence type="ECO:0000259" key="4">
    <source>
        <dbReference type="Pfam" id="PF13445"/>
    </source>
</evidence>
<dbReference type="Proteomes" id="UP000261500">
    <property type="component" value="Unplaced"/>
</dbReference>
<dbReference type="Pfam" id="PF13445">
    <property type="entry name" value="zf-RING_UBOX"/>
    <property type="match status" value="1"/>
</dbReference>
<keyword evidence="3" id="KW-0862">Zinc</keyword>
<dbReference type="GO" id="GO:0008270">
    <property type="term" value="F:zinc ion binding"/>
    <property type="evidence" value="ECO:0007669"/>
    <property type="project" value="UniProtKB-KW"/>
</dbReference>
<dbReference type="InterPro" id="IPR013083">
    <property type="entry name" value="Znf_RING/FYVE/PHD"/>
</dbReference>
<dbReference type="Gene3D" id="3.30.40.10">
    <property type="entry name" value="Zinc/RING finger domain, C3HC4 (zinc finger)"/>
    <property type="match status" value="1"/>
</dbReference>
<name>A0A3B3U680_9TELE</name>
<protein>
    <recommendedName>
        <fullName evidence="4">Zinc finger RING-type eukaryotic domain-containing protein</fullName>
    </recommendedName>
</protein>
<dbReference type="PANTHER" id="PTHR25465:SF32">
    <property type="entry name" value="BLOODTHIRSTY-RELATED GENE FAMILY, MEMBER 16 ISOFORM X1-RELATED"/>
    <property type="match status" value="1"/>
</dbReference>
<evidence type="ECO:0000256" key="3">
    <source>
        <dbReference type="ARBA" id="ARBA00022833"/>
    </source>
</evidence>
<keyword evidence="6" id="KW-1185">Reference proteome</keyword>
<proteinExistence type="predicted"/>
<evidence type="ECO:0000256" key="1">
    <source>
        <dbReference type="ARBA" id="ARBA00022723"/>
    </source>
</evidence>
<dbReference type="SUPFAM" id="SSF57850">
    <property type="entry name" value="RING/U-box"/>
    <property type="match status" value="1"/>
</dbReference>
<dbReference type="InterPro" id="IPR051051">
    <property type="entry name" value="E3_ubiq-ligase_TRIM/RNF"/>
</dbReference>
<dbReference type="InterPro" id="IPR027370">
    <property type="entry name" value="Znf-RING_euk"/>
</dbReference>
<dbReference type="GeneTree" id="ENSGT01150000287283"/>
<reference evidence="5" key="2">
    <citation type="submission" date="2025-09" db="UniProtKB">
        <authorList>
            <consortium name="Ensembl"/>
        </authorList>
    </citation>
    <scope>IDENTIFICATION</scope>
</reference>
<dbReference type="STRING" id="48699.ENSPLAP00000008413"/>